<feature type="transmembrane region" description="Helical" evidence="1">
    <location>
        <begin position="287"/>
        <end position="302"/>
    </location>
</feature>
<feature type="transmembrane region" description="Helical" evidence="1">
    <location>
        <begin position="30"/>
        <end position="49"/>
    </location>
</feature>
<feature type="transmembrane region" description="Helical" evidence="1">
    <location>
        <begin position="185"/>
        <end position="205"/>
    </location>
</feature>
<feature type="transmembrane region" description="Helical" evidence="1">
    <location>
        <begin position="237"/>
        <end position="257"/>
    </location>
</feature>
<keyword evidence="1" id="KW-0472">Membrane</keyword>
<dbReference type="OrthoDB" id="8174747at2"/>
<feature type="transmembrane region" description="Helical" evidence="1">
    <location>
        <begin position="264"/>
        <end position="281"/>
    </location>
</feature>
<reference evidence="2 3" key="1">
    <citation type="journal article" date="2018" name="Sci. Rep.">
        <title>Rhizobium tumorigenes sp. nov., a novel plant tumorigenic bacterium isolated from cane gall tumors on thornless blackberry.</title>
        <authorList>
            <person name="Kuzmanovi N."/>
            <person name="Smalla K."/>
            <person name="Gronow S."/>
            <person name="PuBawska J."/>
        </authorList>
    </citation>
    <scope>NUCLEOTIDE SEQUENCE [LARGE SCALE GENOMIC DNA]</scope>
    <source>
        <strain evidence="2 3">CCBAU 85046</strain>
    </source>
</reference>
<evidence type="ECO:0008006" key="4">
    <source>
        <dbReference type="Google" id="ProtNLM"/>
    </source>
</evidence>
<feature type="transmembrane region" description="Helical" evidence="1">
    <location>
        <begin position="460"/>
        <end position="479"/>
    </location>
</feature>
<evidence type="ECO:0000313" key="3">
    <source>
        <dbReference type="Proteomes" id="UP000248925"/>
    </source>
</evidence>
<feature type="transmembrane region" description="Helical" evidence="1">
    <location>
        <begin position="6"/>
        <end position="23"/>
    </location>
</feature>
<sequence>MFDVIFLVVFLLVCTAVGIAITSRCKFSGTYLAAPVVGFGIIATISTLAYRYGETSHQCTFTILAVATAGAILSARRVISDIRARPLFPFLVVILVAFLAILPKWTGGEQFYAVQINPSDQINYLQFSTAINEYTYSMIKTPPSDWGVAGNMQGFATKFIDLRPGVNIVHAAFYWPFFKTAIDGYYPYMAALQVLMSLSVAFLVLQVAPNRLSAAVVLGAIYALGPLFQHVIDLNAWGQVAGMPLAFISMGLGYLAMSTKGASVWLLVSLGASLSGILFIYPEISSIVAVCGIITAIASLAAKRDIRALFRATIPCIAAILVASLYWKGTIGFLLPQLGFASQLSRIDWAAYFDQQLFGRDVDYWPRINQGTPLTHYAHASAIIDPAMGELGLFYLLPTPNMNINVRTLLKALSAIYMAALLLSAWVSARTSTDKPLLIGLASCFAIPFYALYQGVFWTAGKALGMAAPALFIIAALPIVLPVKWFWKLPAILLALVYLSFGIARPIAATSESGSPYPPPYPNLPDKAATDWSISSKETMLRSCHGINLNIGNAFLDTFVQVALTGEALGWRTLQAIRPFNEETTVLQQPGAADCLVTDSDALPGYKTVVDLRRKN</sequence>
<evidence type="ECO:0000256" key="1">
    <source>
        <dbReference type="SAM" id="Phobius"/>
    </source>
</evidence>
<dbReference type="RefSeq" id="WP_111159960.1">
    <property type="nucleotide sequence ID" value="NZ_PCDP01000029.1"/>
</dbReference>
<gene>
    <name evidence="2" type="ORF">CPY51_09245</name>
</gene>
<protein>
    <recommendedName>
        <fullName evidence="4">Glycosyltransferase RgtA/B/C/D-like domain-containing protein</fullName>
    </recommendedName>
</protein>
<organism evidence="2 3">
    <name type="scientific">Rhizobium tubonense</name>
    <dbReference type="NCBI Taxonomy" id="484088"/>
    <lineage>
        <taxon>Bacteria</taxon>
        <taxon>Pseudomonadati</taxon>
        <taxon>Pseudomonadota</taxon>
        <taxon>Alphaproteobacteria</taxon>
        <taxon>Hyphomicrobiales</taxon>
        <taxon>Rhizobiaceae</taxon>
        <taxon>Rhizobium/Agrobacterium group</taxon>
        <taxon>Rhizobium</taxon>
    </lineage>
</organism>
<comment type="caution">
    <text evidence="2">The sequence shown here is derived from an EMBL/GenBank/DDBJ whole genome shotgun (WGS) entry which is preliminary data.</text>
</comment>
<feature type="transmembrane region" description="Helical" evidence="1">
    <location>
        <begin position="55"/>
        <end position="75"/>
    </location>
</feature>
<keyword evidence="1" id="KW-1133">Transmembrane helix</keyword>
<feature type="transmembrane region" description="Helical" evidence="1">
    <location>
        <begin position="309"/>
        <end position="327"/>
    </location>
</feature>
<keyword evidence="1" id="KW-0812">Transmembrane</keyword>
<accession>A0A2W4CRE6</accession>
<proteinExistence type="predicted"/>
<feature type="transmembrane region" description="Helical" evidence="1">
    <location>
        <begin position="87"/>
        <end position="105"/>
    </location>
</feature>
<dbReference type="Proteomes" id="UP000248925">
    <property type="component" value="Unassembled WGS sequence"/>
</dbReference>
<keyword evidence="3" id="KW-1185">Reference proteome</keyword>
<feature type="transmembrane region" description="Helical" evidence="1">
    <location>
        <begin position="409"/>
        <end position="429"/>
    </location>
</feature>
<feature type="transmembrane region" description="Helical" evidence="1">
    <location>
        <begin position="435"/>
        <end position="453"/>
    </location>
</feature>
<evidence type="ECO:0000313" key="2">
    <source>
        <dbReference type="EMBL" id="PZM14871.1"/>
    </source>
</evidence>
<feature type="transmembrane region" description="Helical" evidence="1">
    <location>
        <begin position="212"/>
        <end position="231"/>
    </location>
</feature>
<name>A0A2W4CRE6_9HYPH</name>
<dbReference type="AlphaFoldDB" id="A0A2W4CRE6"/>
<dbReference type="EMBL" id="PCDP01000029">
    <property type="protein sequence ID" value="PZM14871.1"/>
    <property type="molecule type" value="Genomic_DNA"/>
</dbReference>